<dbReference type="InterPro" id="IPR036315">
    <property type="entry name" value="BRCA2_hlx_sf"/>
</dbReference>
<sequence>GCSRATKPWVDNAWCLILWKLAGMVALEPEREASAPTFGGVADRPRWCWDEVWRQLLYRYEREMNLGTRPPFHLITTQDHPASAPMVLCISNIILPEAPDGEQGSLSPLLEVTDGWYRLKAQIDLPMVRALKRGKLRVGRKIAIVGAKLDTERKDPLEPLDAYESTKLILSGNSSQLAPWHAKLGFQRGPYVFTMHSLTPGGGNVALMDLVVLQVHPVGYLEIWVDADGKKHQDGPRTEADEAVCKERWRKKREAAESKVYEAHEKKVSRYISYAERLDQKASRFTHSMSEDPPDNLDGLYDDLEEPADAGQVISRTKASEAAWLARYIRERLEKDQDKAREELEKEVDDLCPRRNIRSFRVIVVQDSRTNKFPANRSAQLTIWDVLELKLAEDRPRGYFEVGWRCLATNLMPSSKAAWMGHEPSSQIFLVSTRVSKWQKLQGLG</sequence>
<dbReference type="InterPro" id="IPR012340">
    <property type="entry name" value="NA-bd_OB-fold"/>
</dbReference>
<dbReference type="SUPFAM" id="SSF50249">
    <property type="entry name" value="Nucleic acid-binding proteins"/>
    <property type="match status" value="2"/>
</dbReference>
<feature type="chain" id="PRO_5025583784" description="BRCA2 OB1 domain-containing protein" evidence="1">
    <location>
        <begin position="27"/>
        <end position="445"/>
    </location>
</feature>
<protein>
    <recommendedName>
        <fullName evidence="2">BRCA2 OB1 domain-containing protein</fullName>
    </recommendedName>
</protein>
<feature type="domain" description="BRCA2 OB1" evidence="2">
    <location>
        <begin position="72"/>
        <end position="188"/>
    </location>
</feature>
<organism evidence="3 4">
    <name type="scientific">Gymnopus androsaceus JB14</name>
    <dbReference type="NCBI Taxonomy" id="1447944"/>
    <lineage>
        <taxon>Eukaryota</taxon>
        <taxon>Fungi</taxon>
        <taxon>Dikarya</taxon>
        <taxon>Basidiomycota</taxon>
        <taxon>Agaricomycotina</taxon>
        <taxon>Agaricomycetes</taxon>
        <taxon>Agaricomycetidae</taxon>
        <taxon>Agaricales</taxon>
        <taxon>Marasmiineae</taxon>
        <taxon>Omphalotaceae</taxon>
        <taxon>Gymnopus</taxon>
    </lineage>
</organism>
<feature type="signal peptide" evidence="1">
    <location>
        <begin position="1"/>
        <end position="26"/>
    </location>
</feature>
<evidence type="ECO:0000313" key="3">
    <source>
        <dbReference type="EMBL" id="KAE9398502.1"/>
    </source>
</evidence>
<reference evidence="3" key="1">
    <citation type="journal article" date="2019" name="Environ. Microbiol.">
        <title>Fungal ecological strategies reflected in gene transcription - a case study of two litter decomposers.</title>
        <authorList>
            <person name="Barbi F."/>
            <person name="Kohler A."/>
            <person name="Barry K."/>
            <person name="Baskaran P."/>
            <person name="Daum C."/>
            <person name="Fauchery L."/>
            <person name="Ihrmark K."/>
            <person name="Kuo A."/>
            <person name="LaButti K."/>
            <person name="Lipzen A."/>
            <person name="Morin E."/>
            <person name="Grigoriev I.V."/>
            <person name="Henrissat B."/>
            <person name="Lindahl B."/>
            <person name="Martin F."/>
        </authorList>
    </citation>
    <scope>NUCLEOTIDE SEQUENCE</scope>
    <source>
        <strain evidence="3">JB14</strain>
    </source>
</reference>
<evidence type="ECO:0000256" key="1">
    <source>
        <dbReference type="SAM" id="SignalP"/>
    </source>
</evidence>
<dbReference type="GO" id="GO:0000724">
    <property type="term" value="P:double-strand break repair via homologous recombination"/>
    <property type="evidence" value="ECO:0007669"/>
    <property type="project" value="InterPro"/>
</dbReference>
<keyword evidence="4" id="KW-1185">Reference proteome</keyword>
<dbReference type="GO" id="GO:0006355">
    <property type="term" value="P:regulation of DNA-templated transcription"/>
    <property type="evidence" value="ECO:0007669"/>
    <property type="project" value="TreeGrafter"/>
</dbReference>
<dbReference type="EMBL" id="ML769482">
    <property type="protein sequence ID" value="KAE9398502.1"/>
    <property type="molecule type" value="Genomic_DNA"/>
</dbReference>
<dbReference type="Pfam" id="PF09103">
    <property type="entry name" value="BRCA-2_OB1"/>
    <property type="match status" value="1"/>
</dbReference>
<evidence type="ECO:0000259" key="2">
    <source>
        <dbReference type="Pfam" id="PF09103"/>
    </source>
</evidence>
<feature type="non-terminal residue" evidence="3">
    <location>
        <position position="1"/>
    </location>
</feature>
<dbReference type="SUPFAM" id="SSF81872">
    <property type="entry name" value="BRCA2 helical domain"/>
    <property type="match status" value="1"/>
</dbReference>
<gene>
    <name evidence="3" type="ORF">BT96DRAFT_821972</name>
</gene>
<evidence type="ECO:0000313" key="4">
    <source>
        <dbReference type="Proteomes" id="UP000799118"/>
    </source>
</evidence>
<dbReference type="CDD" id="cd04493">
    <property type="entry name" value="BRCA2DBD_OB1"/>
    <property type="match status" value="1"/>
</dbReference>
<dbReference type="PANTHER" id="PTHR11289:SF0">
    <property type="entry name" value="BREAST CANCER TYPE 2 SUSCEPTIBILITY PROTEIN"/>
    <property type="match status" value="1"/>
</dbReference>
<name>A0A6A4HI83_9AGAR</name>
<keyword evidence="1" id="KW-0732">Signal</keyword>
<dbReference type="InterPro" id="IPR015525">
    <property type="entry name" value="BRCA2"/>
</dbReference>
<dbReference type="OrthoDB" id="21095at2759"/>
<dbReference type="AlphaFoldDB" id="A0A6A4HI83"/>
<dbReference type="PANTHER" id="PTHR11289">
    <property type="entry name" value="BREAST CANCER TYPE 2 SUSCEPTIBILITY PROTEIN BRCA2"/>
    <property type="match status" value="1"/>
</dbReference>
<dbReference type="Proteomes" id="UP000799118">
    <property type="component" value="Unassembled WGS sequence"/>
</dbReference>
<accession>A0A6A4HI83</accession>
<dbReference type="InterPro" id="IPR015187">
    <property type="entry name" value="BRCA2_OB_1"/>
</dbReference>
<proteinExistence type="predicted"/>
<dbReference type="Gene3D" id="2.40.50.140">
    <property type="entry name" value="Nucleic acid-binding proteins"/>
    <property type="match status" value="2"/>
</dbReference>